<evidence type="ECO:0000256" key="1">
    <source>
        <dbReference type="ARBA" id="ARBA00004141"/>
    </source>
</evidence>
<dbReference type="eggNOG" id="COG0471">
    <property type="taxonomic scope" value="Bacteria"/>
</dbReference>
<evidence type="ECO:0000256" key="4">
    <source>
        <dbReference type="ARBA" id="ARBA00023136"/>
    </source>
</evidence>
<dbReference type="PANTHER" id="PTHR10283:SF92">
    <property type="entry name" value="LOW-AFFINITY PHOSPHATE TRANSPORTER PHO91"/>
    <property type="match status" value="1"/>
</dbReference>
<feature type="transmembrane region" description="Helical" evidence="5">
    <location>
        <begin position="352"/>
        <end position="370"/>
    </location>
</feature>
<feature type="transmembrane region" description="Helical" evidence="5">
    <location>
        <begin position="132"/>
        <end position="151"/>
    </location>
</feature>
<evidence type="ECO:0000256" key="3">
    <source>
        <dbReference type="ARBA" id="ARBA00022989"/>
    </source>
</evidence>
<feature type="transmembrane region" description="Helical" evidence="5">
    <location>
        <begin position="382"/>
        <end position="405"/>
    </location>
</feature>
<gene>
    <name evidence="6" type="ordered locus">Bache_3058</name>
</gene>
<dbReference type="OrthoDB" id="9765532at2"/>
<reference evidence="6 7" key="2">
    <citation type="journal article" date="2011" name="Stand. Genomic Sci.">
        <title>Complete genome sequence of Bacteroides helcogenes type strain (P 36-108).</title>
        <authorList>
            <person name="Pati A."/>
            <person name="Gronow S."/>
            <person name="Zeytun A."/>
            <person name="Lapidus A."/>
            <person name="Nolan M."/>
            <person name="Hammon N."/>
            <person name="Deshpande S."/>
            <person name="Cheng J.F."/>
            <person name="Tapia R."/>
            <person name="Han C."/>
            <person name="Goodwin L."/>
            <person name="Pitluck S."/>
            <person name="Liolios K."/>
            <person name="Pagani I."/>
            <person name="Ivanova N."/>
            <person name="Mavromatis K."/>
            <person name="Chen A."/>
            <person name="Palaniappan K."/>
            <person name="Land M."/>
            <person name="Hauser L."/>
            <person name="Chang Y.J."/>
            <person name="Jeffries C.D."/>
            <person name="Detter J.C."/>
            <person name="Brambilla E."/>
            <person name="Rohde M."/>
            <person name="Goker M."/>
            <person name="Woyke T."/>
            <person name="Bristow J."/>
            <person name="Eisen J.A."/>
            <person name="Markowitz V."/>
            <person name="Hugenholtz P."/>
            <person name="Kyrpides N.C."/>
            <person name="Klenk H.P."/>
            <person name="Lucas S."/>
        </authorList>
    </citation>
    <scope>NUCLEOTIDE SEQUENCE [LARGE SCALE GENOMIC DNA]</scope>
    <source>
        <strain evidence="7">ATCC 35417 / DSM 20613 / JCM 6297 / CCUG 15421 / P 36-108</strain>
    </source>
</reference>
<accession>E6SQE0</accession>
<sequence length="504" mass="54627">MYKIFKGFPLVEAYQELKKNNRLAEDRTVSRVIKLTCAIAVSIVLWFLPIDSFGVEGLTVVEQRLISIFIFATLMWVLEAIPAWTTSVLITVLLMLTISDSSLWFFTEGYSPETLGQTVKYKSIMHCFADPIIMLFIGGFILAIAATKSGLDVLLARVMLKPFGTQSRYVLLGFILVTAFFSMFLSNTATAAMMLTFLTPVLKALPADGKGKIGLAMAIPVAANVGGMGTPIGTPPNAIALKYLNDPEGLNMNIGFGEWMSFMTPYTIVILFIAWFILLRLFPFKQKTINLEIEGEAKKDWRSIVVYITFAVTVLLWMTDKFTGVNSNVVAMIPVAVFCVTGVITKRDLEEISWSVLWMVAGGFALGVALSETGLAQHMIEAIPFSTWSPIVMIVGSGLICYAMANFISHTATAALLVPILAIAGISMRDTLLPMGGVLTLLVGVALGSSLAMILPISTPPNALAHATGMIQQKDMEKVGIIMGAIGLVLGYVMLIFLGSSGLL</sequence>
<keyword evidence="4 5" id="KW-0472">Membrane</keyword>
<dbReference type="Pfam" id="PF00939">
    <property type="entry name" value="Na_sulph_symp"/>
    <property type="match status" value="1"/>
</dbReference>
<feature type="transmembrane region" description="Helical" evidence="5">
    <location>
        <begin position="479"/>
        <end position="498"/>
    </location>
</feature>
<dbReference type="RefSeq" id="WP_013548574.1">
    <property type="nucleotide sequence ID" value="NC_014933.1"/>
</dbReference>
<evidence type="ECO:0000313" key="6">
    <source>
        <dbReference type="EMBL" id="ADV44987.1"/>
    </source>
</evidence>
<dbReference type="STRING" id="693979.Bache_3058"/>
<dbReference type="GO" id="GO:0005315">
    <property type="term" value="F:phosphate transmembrane transporter activity"/>
    <property type="evidence" value="ECO:0007669"/>
    <property type="project" value="TreeGrafter"/>
</dbReference>
<organism evidence="6 7">
    <name type="scientific">Bacteroides helcogenes (strain ATCC 35417 / DSM 20613 / JCM 6297 / CCUG 15421 / P 36-108)</name>
    <dbReference type="NCBI Taxonomy" id="693979"/>
    <lineage>
        <taxon>Bacteria</taxon>
        <taxon>Pseudomonadati</taxon>
        <taxon>Bacteroidota</taxon>
        <taxon>Bacteroidia</taxon>
        <taxon>Bacteroidales</taxon>
        <taxon>Bacteroidaceae</taxon>
        <taxon>Bacteroides</taxon>
    </lineage>
</organism>
<proteinExistence type="predicted"/>
<dbReference type="AlphaFoldDB" id="E6SQE0"/>
<dbReference type="EMBL" id="CP002352">
    <property type="protein sequence ID" value="ADV44987.1"/>
    <property type="molecule type" value="Genomic_DNA"/>
</dbReference>
<dbReference type="NCBIfam" id="TIGR00785">
    <property type="entry name" value="dass"/>
    <property type="match status" value="1"/>
</dbReference>
<keyword evidence="7" id="KW-1185">Reference proteome</keyword>
<dbReference type="Proteomes" id="UP000008630">
    <property type="component" value="Chromosome"/>
</dbReference>
<dbReference type="PATRIC" id="fig|693979.3.peg.3205"/>
<evidence type="ECO:0000256" key="2">
    <source>
        <dbReference type="ARBA" id="ARBA00022692"/>
    </source>
</evidence>
<comment type="subcellular location">
    <subcellularLocation>
        <location evidence="1">Membrane</location>
        <topology evidence="1">Multi-pass membrane protein</topology>
    </subcellularLocation>
</comment>
<feature type="transmembrane region" description="Helical" evidence="5">
    <location>
        <begin position="68"/>
        <end position="96"/>
    </location>
</feature>
<feature type="transmembrane region" description="Helical" evidence="5">
    <location>
        <begin position="28"/>
        <end position="48"/>
    </location>
</feature>
<evidence type="ECO:0000313" key="7">
    <source>
        <dbReference type="Proteomes" id="UP000008630"/>
    </source>
</evidence>
<feature type="transmembrane region" description="Helical" evidence="5">
    <location>
        <begin position="259"/>
        <end position="282"/>
    </location>
</feature>
<dbReference type="KEGG" id="bhl:Bache_3058"/>
<dbReference type="InterPro" id="IPR001898">
    <property type="entry name" value="SLC13A/DASS"/>
</dbReference>
<feature type="transmembrane region" description="Helical" evidence="5">
    <location>
        <begin position="412"/>
        <end position="429"/>
    </location>
</feature>
<dbReference type="GO" id="GO:0005886">
    <property type="term" value="C:plasma membrane"/>
    <property type="evidence" value="ECO:0007669"/>
    <property type="project" value="TreeGrafter"/>
</dbReference>
<feature type="transmembrane region" description="Helical" evidence="5">
    <location>
        <begin position="325"/>
        <end position="345"/>
    </location>
</feature>
<keyword evidence="2 5" id="KW-0812">Transmembrane</keyword>
<protein>
    <submittedName>
        <fullName evidence="6">Anion transporter</fullName>
    </submittedName>
</protein>
<feature type="transmembrane region" description="Helical" evidence="5">
    <location>
        <begin position="435"/>
        <end position="458"/>
    </location>
</feature>
<feature type="transmembrane region" description="Helical" evidence="5">
    <location>
        <begin position="213"/>
        <end position="233"/>
    </location>
</feature>
<reference key="1">
    <citation type="submission" date="2010-11" db="EMBL/GenBank/DDBJ databases">
        <title>The complete genome of Bacteroides helcogenes P 36-108.</title>
        <authorList>
            <consortium name="US DOE Joint Genome Institute (JGI-PGF)"/>
            <person name="Lucas S."/>
            <person name="Copeland A."/>
            <person name="Lapidus A."/>
            <person name="Bruce D."/>
            <person name="Goodwin L."/>
            <person name="Pitluck S."/>
            <person name="Kyrpides N."/>
            <person name="Mavromatis K."/>
            <person name="Ivanova N."/>
            <person name="Zeytun A."/>
            <person name="Brettin T."/>
            <person name="Detter J.C."/>
            <person name="Tapia R."/>
            <person name="Han C."/>
            <person name="Land M."/>
            <person name="Hauser L."/>
            <person name="Markowitz V."/>
            <person name="Cheng J.-F."/>
            <person name="Hugenholtz P."/>
            <person name="Woyke T."/>
            <person name="Wu D."/>
            <person name="Gronow S."/>
            <person name="Wellnitz S."/>
            <person name="Brambilla E."/>
            <person name="Klenk H.-P."/>
            <person name="Eisen J.A."/>
        </authorList>
    </citation>
    <scope>NUCLEOTIDE SEQUENCE</scope>
    <source>
        <strain>P 36-108</strain>
    </source>
</reference>
<feature type="transmembrane region" description="Helical" evidence="5">
    <location>
        <begin position="303"/>
        <end position="319"/>
    </location>
</feature>
<evidence type="ECO:0000256" key="5">
    <source>
        <dbReference type="SAM" id="Phobius"/>
    </source>
</evidence>
<dbReference type="HOGENOM" id="CLU_005170_0_2_10"/>
<feature type="transmembrane region" description="Helical" evidence="5">
    <location>
        <begin position="171"/>
        <end position="201"/>
    </location>
</feature>
<dbReference type="CDD" id="cd01115">
    <property type="entry name" value="SLC13_permease"/>
    <property type="match status" value="1"/>
</dbReference>
<name>E6SQE0_BACT6</name>
<keyword evidence="3 5" id="KW-1133">Transmembrane helix</keyword>
<dbReference type="PANTHER" id="PTHR10283">
    <property type="entry name" value="SOLUTE CARRIER FAMILY 13 MEMBER"/>
    <property type="match status" value="1"/>
</dbReference>